<evidence type="ECO:0000313" key="2">
    <source>
        <dbReference type="Proteomes" id="UP000193355"/>
    </source>
</evidence>
<dbReference type="OrthoDB" id="9787365at2"/>
<name>A0A1X7JTG6_9BACT</name>
<dbReference type="Gene3D" id="3.30.70.260">
    <property type="match status" value="1"/>
</dbReference>
<dbReference type="STRING" id="561720.SAMN06275492_11612"/>
<organism evidence="1 2">
    <name type="scientific">Dethiosulfovibrio salsuginis</name>
    <dbReference type="NCBI Taxonomy" id="561720"/>
    <lineage>
        <taxon>Bacteria</taxon>
        <taxon>Thermotogati</taxon>
        <taxon>Synergistota</taxon>
        <taxon>Synergistia</taxon>
        <taxon>Synergistales</taxon>
        <taxon>Dethiosulfovibrionaceae</taxon>
        <taxon>Dethiosulfovibrio</taxon>
    </lineage>
</organism>
<dbReference type="AlphaFoldDB" id="A0A1X7JTG6"/>
<dbReference type="InterPro" id="IPR045865">
    <property type="entry name" value="ACT-like_dom_sf"/>
</dbReference>
<protein>
    <submittedName>
        <fullName evidence="1">Acetolactate synthase-1/3 small subunit</fullName>
    </submittedName>
</protein>
<accession>A0A1X7JTG6</accession>
<evidence type="ECO:0000313" key="1">
    <source>
        <dbReference type="EMBL" id="SMG31471.1"/>
    </source>
</evidence>
<dbReference type="RefSeq" id="WP_085544677.1">
    <property type="nucleotide sequence ID" value="NZ_FXBB01000016.1"/>
</dbReference>
<reference evidence="2" key="1">
    <citation type="submission" date="2017-04" db="EMBL/GenBank/DDBJ databases">
        <authorList>
            <person name="Varghese N."/>
            <person name="Submissions S."/>
        </authorList>
    </citation>
    <scope>NUCLEOTIDE SEQUENCE [LARGE SCALE GENOMIC DNA]</scope>
    <source>
        <strain evidence="2">USBA 82</strain>
    </source>
</reference>
<dbReference type="EMBL" id="FXBB01000016">
    <property type="protein sequence ID" value="SMG31471.1"/>
    <property type="molecule type" value="Genomic_DNA"/>
</dbReference>
<sequence>MYRRIGVLAQDSPGTMVRIASLAVRKGYELVSFSAERGRDDGLCWCRLEIMETQDRCDRLILQLKRLMETVDVVLFESSMEIDIEKRSA</sequence>
<proteinExistence type="predicted"/>
<gene>
    <name evidence="1" type="ORF">SAMN06275492_11612</name>
</gene>
<keyword evidence="2" id="KW-1185">Reference proteome</keyword>
<dbReference type="Proteomes" id="UP000193355">
    <property type="component" value="Unassembled WGS sequence"/>
</dbReference>
<dbReference type="SUPFAM" id="SSF55021">
    <property type="entry name" value="ACT-like"/>
    <property type="match status" value="1"/>
</dbReference>